<dbReference type="InterPro" id="IPR009009">
    <property type="entry name" value="RlpA-like_DPBB"/>
</dbReference>
<dbReference type="PANTHER" id="PTHR31836:SF28">
    <property type="entry name" value="SRCR DOMAIN-CONTAINING PROTEIN-RELATED"/>
    <property type="match status" value="1"/>
</dbReference>
<feature type="signal peptide" evidence="2">
    <location>
        <begin position="1"/>
        <end position="22"/>
    </location>
</feature>
<proteinExistence type="predicted"/>
<dbReference type="PANTHER" id="PTHR31836">
    <property type="match status" value="1"/>
</dbReference>
<name>A0A1W2TTC7_ROSNE</name>
<protein>
    <submittedName>
        <fullName evidence="4">Putative riboflavin-aldehyde forming enzyme protein</fullName>
    </submittedName>
</protein>
<dbReference type="Gene3D" id="2.40.40.10">
    <property type="entry name" value="RlpA-like domain"/>
    <property type="match status" value="1"/>
</dbReference>
<dbReference type="AlphaFoldDB" id="A0A1W2TTC7"/>
<feature type="chain" id="PRO_5010698894" evidence="2">
    <location>
        <begin position="23"/>
        <end position="110"/>
    </location>
</feature>
<evidence type="ECO:0000313" key="4">
    <source>
        <dbReference type="EMBL" id="GAP91792.1"/>
    </source>
</evidence>
<dbReference type="Proteomes" id="UP000054516">
    <property type="component" value="Unassembled WGS sequence"/>
</dbReference>
<evidence type="ECO:0000256" key="2">
    <source>
        <dbReference type="SAM" id="SignalP"/>
    </source>
</evidence>
<evidence type="ECO:0000313" key="5">
    <source>
        <dbReference type="Proteomes" id="UP000054516"/>
    </source>
</evidence>
<dbReference type="CDD" id="cd22191">
    <property type="entry name" value="DPBB_RlpA_EXP_N-like"/>
    <property type="match status" value="1"/>
</dbReference>
<accession>A0A1W2TTC7</accession>
<keyword evidence="1 2" id="KW-0732">Signal</keyword>
<dbReference type="InterPro" id="IPR051477">
    <property type="entry name" value="Expansin_CellWall"/>
</dbReference>
<reference evidence="4" key="1">
    <citation type="submission" date="2016-03" db="EMBL/GenBank/DDBJ databases">
        <title>Draft genome sequence of Rosellinia necatrix.</title>
        <authorList>
            <person name="Kanematsu S."/>
        </authorList>
    </citation>
    <scope>NUCLEOTIDE SEQUENCE [LARGE SCALE GENOMIC DNA]</scope>
    <source>
        <strain evidence="4">W97</strain>
    </source>
</reference>
<feature type="domain" description="RlpA-like protein double-psi beta-barrel" evidence="3">
    <location>
        <begin position="22"/>
        <end position="106"/>
    </location>
</feature>
<organism evidence="4">
    <name type="scientific">Rosellinia necatrix</name>
    <name type="common">White root-rot fungus</name>
    <dbReference type="NCBI Taxonomy" id="77044"/>
    <lineage>
        <taxon>Eukaryota</taxon>
        <taxon>Fungi</taxon>
        <taxon>Dikarya</taxon>
        <taxon>Ascomycota</taxon>
        <taxon>Pezizomycotina</taxon>
        <taxon>Sordariomycetes</taxon>
        <taxon>Xylariomycetidae</taxon>
        <taxon>Xylariales</taxon>
        <taxon>Xylariaceae</taxon>
        <taxon>Rosellinia</taxon>
    </lineage>
</organism>
<gene>
    <name evidence="4" type="ORF">SAMD00023353_7100010</name>
</gene>
<dbReference type="OMA" id="DATWYNP"/>
<dbReference type="InterPro" id="IPR036908">
    <property type="entry name" value="RlpA-like_sf"/>
</dbReference>
<dbReference type="STRING" id="77044.A0A1W2TTC7"/>
<sequence length="110" mass="11525">MVSLSKLLITIGLAISPAMAYAGDMTWYKPGLGSCGWTNSNNDNVVALSPSQSGNCGKSVRINYQGKSVTAKVVDKCPGCASGSIDVSPAVFDKLASRDLGRVKVTWDLI</sequence>
<dbReference type="OrthoDB" id="406505at2759"/>
<keyword evidence="5" id="KW-1185">Reference proteome</keyword>
<evidence type="ECO:0000256" key="1">
    <source>
        <dbReference type="ARBA" id="ARBA00022729"/>
    </source>
</evidence>
<dbReference type="Pfam" id="PF03330">
    <property type="entry name" value="DPBB_1"/>
    <property type="match status" value="1"/>
</dbReference>
<evidence type="ECO:0000259" key="3">
    <source>
        <dbReference type="Pfam" id="PF03330"/>
    </source>
</evidence>
<dbReference type="EMBL" id="DF977516">
    <property type="protein sequence ID" value="GAP91792.1"/>
    <property type="molecule type" value="Genomic_DNA"/>
</dbReference>
<dbReference type="SUPFAM" id="SSF50685">
    <property type="entry name" value="Barwin-like endoglucanases"/>
    <property type="match status" value="1"/>
</dbReference>